<accession>A0ABV2AMW0</accession>
<comment type="caution">
    <text evidence="1">The sequence shown here is derived from an EMBL/GenBank/DDBJ whole genome shotgun (WGS) entry which is preliminary data.</text>
</comment>
<evidence type="ECO:0000313" key="1">
    <source>
        <dbReference type="EMBL" id="MES1920982.1"/>
    </source>
</evidence>
<feature type="non-terminal residue" evidence="1">
    <location>
        <position position="130"/>
    </location>
</feature>
<name>A0ABV2AMW0_9EUKA</name>
<dbReference type="EMBL" id="JBDODL010000998">
    <property type="protein sequence ID" value="MES1920982.1"/>
    <property type="molecule type" value="Genomic_DNA"/>
</dbReference>
<dbReference type="Proteomes" id="UP001439008">
    <property type="component" value="Unassembled WGS sequence"/>
</dbReference>
<proteinExistence type="predicted"/>
<reference evidence="1 2" key="1">
    <citation type="journal article" date="2024" name="BMC Biol.">
        <title>Comparative genomics of Ascetosporea gives new insight into the evolutionary basis for animal parasitism in Rhizaria.</title>
        <authorList>
            <person name="Hiltunen Thoren M."/>
            <person name="Onut-Brannstrom I."/>
            <person name="Alfjorden A."/>
            <person name="Peckova H."/>
            <person name="Swords F."/>
            <person name="Hooper C."/>
            <person name="Holzer A.S."/>
            <person name="Bass D."/>
            <person name="Burki F."/>
        </authorList>
    </citation>
    <scope>NUCLEOTIDE SEQUENCE [LARGE SCALE GENOMIC DNA]</scope>
    <source>
        <strain evidence="1">20-A016</strain>
    </source>
</reference>
<evidence type="ECO:0000313" key="2">
    <source>
        <dbReference type="Proteomes" id="UP001439008"/>
    </source>
</evidence>
<protein>
    <submittedName>
        <fullName evidence="1">Uncharacterized protein</fullName>
    </submittedName>
</protein>
<gene>
    <name evidence="1" type="ORF">MHBO_002588</name>
</gene>
<organism evidence="1 2">
    <name type="scientific">Bonamia ostreae</name>
    <dbReference type="NCBI Taxonomy" id="126728"/>
    <lineage>
        <taxon>Eukaryota</taxon>
        <taxon>Sar</taxon>
        <taxon>Rhizaria</taxon>
        <taxon>Endomyxa</taxon>
        <taxon>Ascetosporea</taxon>
        <taxon>Haplosporida</taxon>
        <taxon>Bonamia</taxon>
    </lineage>
</organism>
<keyword evidence="2" id="KW-1185">Reference proteome</keyword>
<sequence>MDPPVNDDPKLGLFDFKKFIHHDKDEPTKLMSELQGMDLTLPTRKPASMHNVVRIAKEKSLDVASVNTPVRIDSTIDAIYDSVCVNVLHKMRQHSDCLRPEIFNEIGLRVDMYNVSIVLDDLINKMHNAS</sequence>